<protein>
    <recommendedName>
        <fullName evidence="1">Ferulic acid decarboxylase 1</fullName>
        <ecNumber evidence="1">4.1.1.102</ecNumber>
    </recommendedName>
    <alternativeName>
        <fullName evidence="1">Phenacrylate decarboxylase</fullName>
    </alternativeName>
</protein>
<comment type="function">
    <text evidence="1">Catalyzes the reversible decarboxylation of aromatic carboxylic acids like ferulic acid, p-coumaric acid or cinnamic acid, producing the corresponding vinyl derivatives 4-vinylphenol, 4-vinylguaiacol, and styrene, respectively, which play the role of aroma metabolites.</text>
</comment>
<evidence type="ECO:0000313" key="6">
    <source>
        <dbReference type="Proteomes" id="UP001152049"/>
    </source>
</evidence>
<feature type="binding site" evidence="1">
    <location>
        <begin position="200"/>
        <end position="201"/>
    </location>
    <ligand>
        <name>prenylated FMN</name>
        <dbReference type="ChEBI" id="CHEBI:87746"/>
    </ligand>
</feature>
<feature type="binding site" evidence="1">
    <location>
        <position position="242"/>
    </location>
    <ligand>
        <name>prenylated FMN</name>
        <dbReference type="ChEBI" id="CHEBI:87746"/>
    </ligand>
</feature>
<dbReference type="PANTHER" id="PTHR30108">
    <property type="entry name" value="3-OCTAPRENYL-4-HYDROXYBENZOATE CARBOXY-LYASE-RELATED"/>
    <property type="match status" value="1"/>
</dbReference>
<sequence>MAATTPHEDSKSTAQNFRRFIQELQEEGDLVTIDDEIDPHLELGAIVRRAYETEDKAPLFTNVKGTQSNGLFRVLGAPVGASKIPGKRFIRIAKSLGLPSTATGQEIISKFHEAKRLPKIPPKEVETGPVKEYKIIGDDIDLRTLPTPLLHQDDGGRFIQTFGMFIVETPDGSWVNWSITRGMINENDPKSLICPVIPRQDIGVIRKMWQDQGKDMPYAVCFGVSPAAIMVSGMPIPKGENEGAYIGALTGSPVEVTKCETSNIRVPADAEIIFEGVVSSTETAPEGPMAEYHGHIFPGEVKPCPIFRVDAITHRKDPILPICITGRAPEESETVWGLTQAAEVLTICQNAGLPIKMVWNPFESHCIWFVLQVDRAKLRAMNTSMEEFSNKVGHLVFASKPGFYIPTIYLVGDDIDPTNFRDVIWAAATRCQPKANEFFFDEYPNIPLIPYVGYGVKSEKHAWKVVRCCLFPSEFKDESLVWREASFRGNYPEDIQERVKNKWSSYGFSS</sequence>
<evidence type="ECO:0000259" key="3">
    <source>
        <dbReference type="Pfam" id="PF20695"/>
    </source>
</evidence>
<organism evidence="5 6">
    <name type="scientific">Fusarium torreyae</name>
    <dbReference type="NCBI Taxonomy" id="1237075"/>
    <lineage>
        <taxon>Eukaryota</taxon>
        <taxon>Fungi</taxon>
        <taxon>Dikarya</taxon>
        <taxon>Ascomycota</taxon>
        <taxon>Pezizomycotina</taxon>
        <taxon>Sordariomycetes</taxon>
        <taxon>Hypocreomycetidae</taxon>
        <taxon>Hypocreales</taxon>
        <taxon>Nectriaceae</taxon>
        <taxon>Fusarium</taxon>
    </lineage>
</organism>
<keyword evidence="1" id="KW-0464">Manganese</keyword>
<dbReference type="SUPFAM" id="SSF50475">
    <property type="entry name" value="FMN-binding split barrel"/>
    <property type="match status" value="1"/>
</dbReference>
<keyword evidence="1" id="KW-0963">Cytoplasm</keyword>
<feature type="domain" description="3-octaprenyl-4-hydroxybenzoate carboxy-lyase-like C-terminal" evidence="4">
    <location>
        <begin position="334"/>
        <end position="455"/>
    </location>
</feature>
<dbReference type="InterPro" id="IPR002830">
    <property type="entry name" value="UbiD"/>
</dbReference>
<comment type="subunit">
    <text evidence="1">Homodimer. May form higher order oligomers.</text>
</comment>
<dbReference type="GO" id="GO:0005737">
    <property type="term" value="C:cytoplasm"/>
    <property type="evidence" value="ECO:0007669"/>
    <property type="project" value="UniProtKB-SubCell"/>
</dbReference>
<dbReference type="Pfam" id="PF01977">
    <property type="entry name" value="UbiD"/>
    <property type="match status" value="1"/>
</dbReference>
<dbReference type="NCBIfam" id="TIGR00148">
    <property type="entry name" value="UbiD family decarboxylase"/>
    <property type="match status" value="1"/>
</dbReference>
<feature type="binding site" evidence="1">
    <location>
        <begin position="176"/>
        <end position="181"/>
    </location>
    <ligand>
        <name>prenylated FMN</name>
        <dbReference type="ChEBI" id="CHEBI:87746"/>
    </ligand>
</feature>
<evidence type="ECO:0000313" key="5">
    <source>
        <dbReference type="EMBL" id="KAJ4257363.1"/>
    </source>
</evidence>
<proteinExistence type="inferred from homology"/>
<dbReference type="HAMAP" id="MF_01983">
    <property type="entry name" value="UbiD_FDC"/>
    <property type="match status" value="1"/>
</dbReference>
<comment type="cofactor">
    <cofactor evidence="1">
        <name>Mn(2+)</name>
        <dbReference type="ChEBI" id="CHEBI:29035"/>
    </cofactor>
</comment>
<feature type="binding site" evidence="1">
    <location>
        <position position="176"/>
    </location>
    <ligand>
        <name>Mn(2+)</name>
        <dbReference type="ChEBI" id="CHEBI:29035"/>
    </ligand>
</feature>
<dbReference type="Gene3D" id="3.40.1670.10">
    <property type="entry name" value="UbiD C-terminal domain-like"/>
    <property type="match status" value="1"/>
</dbReference>
<keyword evidence="6" id="KW-1185">Reference proteome</keyword>
<accession>A0A9W8RYD5</accession>
<dbReference type="Proteomes" id="UP001152049">
    <property type="component" value="Unassembled WGS sequence"/>
</dbReference>
<gene>
    <name evidence="1" type="primary">FDC1</name>
    <name evidence="5" type="ORF">NW762_008482</name>
</gene>
<dbReference type="InterPro" id="IPR032903">
    <property type="entry name" value="FDC-like"/>
</dbReference>
<dbReference type="Pfam" id="PF20695">
    <property type="entry name" value="UbiD_N"/>
    <property type="match status" value="1"/>
</dbReference>
<evidence type="ECO:0000256" key="1">
    <source>
        <dbReference type="HAMAP-Rule" id="MF_03196"/>
    </source>
</evidence>
<name>A0A9W8RYD5_9HYPO</name>
<keyword evidence="1" id="KW-0479">Metal-binding</keyword>
<feature type="active site" description="Proton donor" evidence="1">
    <location>
        <position position="291"/>
    </location>
</feature>
<comment type="caution">
    <text evidence="5">The sequence shown here is derived from an EMBL/GenBank/DDBJ whole genome shotgun (WGS) entry which is preliminary data.</text>
</comment>
<feature type="binding site" evidence="1">
    <location>
        <position position="242"/>
    </location>
    <ligand>
        <name>Mn(2+)</name>
        <dbReference type="ChEBI" id="CHEBI:29035"/>
    </ligand>
</feature>
<dbReference type="InterPro" id="IPR048304">
    <property type="entry name" value="UbiD_Rift_dom"/>
</dbReference>
<dbReference type="InterPro" id="IPR049381">
    <property type="entry name" value="UbiD-like_C"/>
</dbReference>
<dbReference type="GO" id="GO:0046872">
    <property type="term" value="F:metal ion binding"/>
    <property type="evidence" value="ECO:0007669"/>
    <property type="project" value="UniProtKB-KW"/>
</dbReference>
<dbReference type="AlphaFoldDB" id="A0A9W8RYD5"/>
<dbReference type="OrthoDB" id="4878259at2759"/>
<comment type="catalytic activity">
    <reaction evidence="1">
        <text>(E)-ferulate + H(+) = 2-methoxy-4-vinylphenol + CO2</text>
        <dbReference type="Rhea" id="RHEA:33807"/>
        <dbReference type="ChEBI" id="CHEBI:15378"/>
        <dbReference type="ChEBI" id="CHEBI:16526"/>
        <dbReference type="ChEBI" id="CHEBI:29749"/>
        <dbReference type="ChEBI" id="CHEBI:42438"/>
        <dbReference type="EC" id="4.1.1.102"/>
    </reaction>
</comment>
<comment type="subcellular location">
    <subcellularLocation>
        <location evidence="1">Cytoplasm</location>
    </subcellularLocation>
</comment>
<comment type="catalytic activity">
    <reaction evidence="1">
        <text>(E)-4-coumarate + H(+) = 4-vinylphenol + CO2</text>
        <dbReference type="Rhea" id="RHEA:33227"/>
        <dbReference type="ChEBI" id="CHEBI:1883"/>
        <dbReference type="ChEBI" id="CHEBI:12876"/>
        <dbReference type="ChEBI" id="CHEBI:15378"/>
        <dbReference type="ChEBI" id="CHEBI:16526"/>
        <dbReference type="EC" id="4.1.1.102"/>
    </reaction>
</comment>
<comment type="catalytic activity">
    <reaction evidence="1">
        <text>(E)-cinnamate + H(+) = styrene + CO2</text>
        <dbReference type="Rhea" id="RHEA:46920"/>
        <dbReference type="ChEBI" id="CHEBI:15378"/>
        <dbReference type="ChEBI" id="CHEBI:15669"/>
        <dbReference type="ChEBI" id="CHEBI:16526"/>
        <dbReference type="ChEBI" id="CHEBI:27452"/>
        <dbReference type="EC" id="4.1.1.102"/>
    </reaction>
</comment>
<evidence type="ECO:0000259" key="4">
    <source>
        <dbReference type="Pfam" id="PF20696"/>
    </source>
</evidence>
<dbReference type="GO" id="GO:0033494">
    <property type="term" value="P:ferulate metabolic process"/>
    <property type="evidence" value="ECO:0007669"/>
    <property type="project" value="UniProtKB-UniRule"/>
</dbReference>
<dbReference type="EMBL" id="JAOQAZ010000017">
    <property type="protein sequence ID" value="KAJ4257363.1"/>
    <property type="molecule type" value="Genomic_DNA"/>
</dbReference>
<dbReference type="SUPFAM" id="SSF143968">
    <property type="entry name" value="UbiD C-terminal domain-like"/>
    <property type="match status" value="1"/>
</dbReference>
<keyword evidence="1" id="KW-0456">Lyase</keyword>
<feature type="domain" description="3-octaprenyl-4-hydroxybenzoate carboxy-lyase-like N-terminal" evidence="3">
    <location>
        <begin position="21"/>
        <end position="110"/>
    </location>
</feature>
<dbReference type="Gene3D" id="1.20.5.4570">
    <property type="match status" value="1"/>
</dbReference>
<evidence type="ECO:0000259" key="2">
    <source>
        <dbReference type="Pfam" id="PF01977"/>
    </source>
</evidence>
<keyword evidence="1" id="KW-0210">Decarboxylase</keyword>
<feature type="domain" description="3-octaprenyl-4-hydroxybenzoate carboxy-lyase-like Rift-related" evidence="2">
    <location>
        <begin position="124"/>
        <end position="327"/>
    </location>
</feature>
<comment type="cofactor">
    <cofactor evidence="1">
        <name>prenylated FMN</name>
        <dbReference type="ChEBI" id="CHEBI:87746"/>
    </cofactor>
    <text evidence="1">Binds 1 prenylated FMN per subunit.</text>
</comment>
<dbReference type="GO" id="GO:0046281">
    <property type="term" value="P:cinnamic acid catabolic process"/>
    <property type="evidence" value="ECO:0007669"/>
    <property type="project" value="UniProtKB-UniRule"/>
</dbReference>
<dbReference type="PANTHER" id="PTHR30108:SF17">
    <property type="entry name" value="FERULIC ACID DECARBOXYLASE 1"/>
    <property type="match status" value="1"/>
</dbReference>
<comment type="similarity">
    <text evidence="1">Belongs to the UbiD family. UbiD-like/FDC subfamily.</text>
</comment>
<reference evidence="5" key="1">
    <citation type="submission" date="2022-09" db="EMBL/GenBank/DDBJ databases">
        <title>Fusarium specimens isolated from Avocado Roots.</title>
        <authorList>
            <person name="Stajich J."/>
            <person name="Roper C."/>
            <person name="Heimlech-Rivalta G."/>
        </authorList>
    </citation>
    <scope>NUCLEOTIDE SEQUENCE</scope>
    <source>
        <strain evidence="5">CF00136</strain>
    </source>
</reference>
<comment type="caution">
    <text evidence="1">Lacks conserved residue(s) required for the propagation of feature annotation.</text>
</comment>
<dbReference type="Pfam" id="PF20696">
    <property type="entry name" value="UbiD_C"/>
    <property type="match status" value="1"/>
</dbReference>
<dbReference type="InterPro" id="IPR049383">
    <property type="entry name" value="UbiD-like_N"/>
</dbReference>
<dbReference type="EC" id="4.1.1.102" evidence="1"/>
<feature type="binding site" evidence="1">
    <location>
        <position position="400"/>
    </location>
    <ligand>
        <name>prenylated FMN</name>
        <dbReference type="ChEBI" id="CHEBI:87746"/>
    </ligand>
</feature>
<dbReference type="GO" id="GO:0016831">
    <property type="term" value="F:carboxy-lyase activity"/>
    <property type="evidence" value="ECO:0007669"/>
    <property type="project" value="UniProtKB-UniRule"/>
</dbReference>